<dbReference type="GO" id="GO:0016747">
    <property type="term" value="F:acyltransferase activity, transferring groups other than amino-acyl groups"/>
    <property type="evidence" value="ECO:0007669"/>
    <property type="project" value="InterPro"/>
</dbReference>
<dbReference type="SUPFAM" id="SSF52374">
    <property type="entry name" value="Nucleotidylyl transferase"/>
    <property type="match status" value="1"/>
</dbReference>
<dbReference type="STRING" id="1424294.Gferi_08395"/>
<comment type="catalytic activity">
    <reaction evidence="3">
        <text>holo-[citrate lyase ACP] + acetate + ATP = acetyl-[citrate lyase ACP] + AMP + diphosphate</text>
        <dbReference type="Rhea" id="RHEA:23788"/>
        <dbReference type="Rhea" id="RHEA-COMP:10158"/>
        <dbReference type="Rhea" id="RHEA-COMP:13710"/>
        <dbReference type="ChEBI" id="CHEBI:30089"/>
        <dbReference type="ChEBI" id="CHEBI:30616"/>
        <dbReference type="ChEBI" id="CHEBI:33019"/>
        <dbReference type="ChEBI" id="CHEBI:82683"/>
        <dbReference type="ChEBI" id="CHEBI:137976"/>
        <dbReference type="ChEBI" id="CHEBI:456215"/>
        <dbReference type="EC" id="6.2.1.22"/>
    </reaction>
</comment>
<dbReference type="InterPro" id="IPR016181">
    <property type="entry name" value="Acyl_CoA_acyltransferase"/>
</dbReference>
<dbReference type="EC" id="6.2.1.22" evidence="3"/>
<dbReference type="AlphaFoldDB" id="A0A1D8GFA2"/>
<dbReference type="InterPro" id="IPR005216">
    <property type="entry name" value="Citrate_lyase_ligase"/>
</dbReference>
<organism evidence="5 6">
    <name type="scientific">Geosporobacter ferrireducens</name>
    <dbReference type="NCBI Taxonomy" id="1424294"/>
    <lineage>
        <taxon>Bacteria</taxon>
        <taxon>Bacillati</taxon>
        <taxon>Bacillota</taxon>
        <taxon>Clostridia</taxon>
        <taxon>Peptostreptococcales</taxon>
        <taxon>Thermotaleaceae</taxon>
        <taxon>Geosporobacter</taxon>
    </lineage>
</organism>
<dbReference type="NCBIfam" id="TIGR00124">
    <property type="entry name" value="cit_ly_ligase"/>
    <property type="match status" value="1"/>
</dbReference>
<dbReference type="Gene3D" id="3.40.50.620">
    <property type="entry name" value="HUPs"/>
    <property type="match status" value="1"/>
</dbReference>
<proteinExistence type="predicted"/>
<protein>
    <recommendedName>
        <fullName evidence="3">[Citrate [pro-3S]-lyase] ligase</fullName>
        <ecNumber evidence="3">6.2.1.22</ecNumber>
    </recommendedName>
</protein>
<sequence>MIIERKLHSIHEAAELFRQCDLTIPHNLTYSMGLFDNHQMVATGSLAGDMIQGLAVLPDYQGEDLSAKVLTHLINHGLTCGITALHLFTKPINTSKFLSLGFHIVATANPYTVLLEWGNPGIQDYVQKLMKIAEDAPDEAAAIVMNCNPFTLGHQALIEIAAAQSQKVYIFVVEEDLSVFPFSGRFEMVRKGTAHLSNVTVIPGGRYVVSSLTFPSYFTREKDLAAAHCAIDVEIFLKHIAPALKVTKRFVGTEPFSPVTEVYNQTMKDRLIPGGVEVLEIERIVQAGQVVSASHVRRLLAENKMDEIRKFVPDATYDYLLSDAARPAIRSIIAGTGYCEDA</sequence>
<dbReference type="Gene3D" id="3.40.630.30">
    <property type="match status" value="1"/>
</dbReference>
<evidence type="ECO:0000259" key="4">
    <source>
        <dbReference type="PROSITE" id="PS51186"/>
    </source>
</evidence>
<keyword evidence="6" id="KW-1185">Reference proteome</keyword>
<dbReference type="Pfam" id="PF08218">
    <property type="entry name" value="Citrate_ly_lig"/>
    <property type="match status" value="1"/>
</dbReference>
<accession>A0A1D8GFA2</accession>
<evidence type="ECO:0000256" key="3">
    <source>
        <dbReference type="PIRNR" id="PIRNR005751"/>
    </source>
</evidence>
<dbReference type="PROSITE" id="PS51186">
    <property type="entry name" value="GNAT"/>
    <property type="match status" value="1"/>
</dbReference>
<dbReference type="GO" id="GO:0005524">
    <property type="term" value="F:ATP binding"/>
    <property type="evidence" value="ECO:0007669"/>
    <property type="project" value="UniProtKB-UniRule"/>
</dbReference>
<dbReference type="InterPro" id="IPR013166">
    <property type="entry name" value="Citrate_lyase_ligase_C"/>
</dbReference>
<reference evidence="5 6" key="1">
    <citation type="submission" date="2016-09" db="EMBL/GenBank/DDBJ databases">
        <title>Genomic analysis reveals versatility of anaerobic energy metabolism of Geosporobacter ferrireducens IRF9 of phylum Firmicutes.</title>
        <authorList>
            <person name="Kim S.-J."/>
        </authorList>
    </citation>
    <scope>NUCLEOTIDE SEQUENCE [LARGE SCALE GENOMIC DNA]</scope>
    <source>
        <strain evidence="5 6">IRF9</strain>
    </source>
</reference>
<evidence type="ECO:0000256" key="2">
    <source>
        <dbReference type="ARBA" id="ARBA00022840"/>
    </source>
</evidence>
<gene>
    <name evidence="5" type="ORF">Gferi_08395</name>
</gene>
<dbReference type="RefSeq" id="WP_069975454.1">
    <property type="nucleotide sequence ID" value="NZ_CP017269.1"/>
</dbReference>
<dbReference type="InterPro" id="IPR000182">
    <property type="entry name" value="GNAT_dom"/>
</dbReference>
<dbReference type="Proteomes" id="UP000095743">
    <property type="component" value="Chromosome"/>
</dbReference>
<dbReference type="InterPro" id="IPR014729">
    <property type="entry name" value="Rossmann-like_a/b/a_fold"/>
</dbReference>
<dbReference type="SMART" id="SM00764">
    <property type="entry name" value="Citrate_ly_lig"/>
    <property type="match status" value="1"/>
</dbReference>
<evidence type="ECO:0000256" key="1">
    <source>
        <dbReference type="ARBA" id="ARBA00022741"/>
    </source>
</evidence>
<dbReference type="PANTHER" id="PTHR40599:SF1">
    <property type="entry name" value="[CITRATE [PRO-3S]-LYASE] LIGASE"/>
    <property type="match status" value="1"/>
</dbReference>
<name>A0A1D8GFA2_9FIRM</name>
<dbReference type="PANTHER" id="PTHR40599">
    <property type="entry name" value="[CITRATE [PRO-3S]-LYASE] LIGASE"/>
    <property type="match status" value="1"/>
</dbReference>
<dbReference type="OrthoDB" id="9779753at2"/>
<comment type="function">
    <text evidence="3">Acetylation of prosthetic group (2-(5''-phosphoribosyl)-3'-dephosphocoenzyme-A) of the gamma subunit of citrate lyase.</text>
</comment>
<evidence type="ECO:0000313" key="6">
    <source>
        <dbReference type="Proteomes" id="UP000095743"/>
    </source>
</evidence>
<dbReference type="PIRSF" id="PIRSF005751">
    <property type="entry name" value="Acet_citr_lig"/>
    <property type="match status" value="1"/>
</dbReference>
<dbReference type="GO" id="GO:0008771">
    <property type="term" value="F:[citrate (pro-3S)-lyase] ligase activity"/>
    <property type="evidence" value="ECO:0007669"/>
    <property type="project" value="UniProtKB-EC"/>
</dbReference>
<evidence type="ECO:0000313" key="5">
    <source>
        <dbReference type="EMBL" id="AOT69596.1"/>
    </source>
</evidence>
<dbReference type="SUPFAM" id="SSF55729">
    <property type="entry name" value="Acyl-CoA N-acyltransferases (Nat)"/>
    <property type="match status" value="1"/>
</dbReference>
<keyword evidence="1 3" id="KW-0547">Nucleotide-binding</keyword>
<keyword evidence="5" id="KW-0456">Lyase</keyword>
<keyword evidence="3 5" id="KW-0436">Ligase</keyword>
<feature type="domain" description="N-acetyltransferase" evidence="4">
    <location>
        <begin position="1"/>
        <end position="120"/>
    </location>
</feature>
<dbReference type="GO" id="GO:0016829">
    <property type="term" value="F:lyase activity"/>
    <property type="evidence" value="ECO:0007669"/>
    <property type="project" value="UniProtKB-KW"/>
</dbReference>
<dbReference type="EMBL" id="CP017269">
    <property type="protein sequence ID" value="AOT69596.1"/>
    <property type="molecule type" value="Genomic_DNA"/>
</dbReference>
<keyword evidence="2 3" id="KW-0067">ATP-binding</keyword>
<dbReference type="KEGG" id="gfe:Gferi_08395"/>